<evidence type="ECO:0000313" key="2">
    <source>
        <dbReference type="EMBL" id="KAB8077786.1"/>
    </source>
</evidence>
<dbReference type="EMBL" id="ML732165">
    <property type="protein sequence ID" value="KAB8077786.1"/>
    <property type="molecule type" value="Genomic_DNA"/>
</dbReference>
<evidence type="ECO:0000256" key="1">
    <source>
        <dbReference type="SAM" id="MobiDB-lite"/>
    </source>
</evidence>
<feature type="region of interest" description="Disordered" evidence="1">
    <location>
        <begin position="78"/>
        <end position="99"/>
    </location>
</feature>
<organism evidence="2 3">
    <name type="scientific">Aspergillus leporis</name>
    <dbReference type="NCBI Taxonomy" id="41062"/>
    <lineage>
        <taxon>Eukaryota</taxon>
        <taxon>Fungi</taxon>
        <taxon>Dikarya</taxon>
        <taxon>Ascomycota</taxon>
        <taxon>Pezizomycotina</taxon>
        <taxon>Eurotiomycetes</taxon>
        <taxon>Eurotiomycetidae</taxon>
        <taxon>Eurotiales</taxon>
        <taxon>Aspergillaceae</taxon>
        <taxon>Aspergillus</taxon>
        <taxon>Aspergillus subgen. Circumdati</taxon>
    </lineage>
</organism>
<proteinExistence type="predicted"/>
<sequence length="99" mass="11434">MTIVSLRQGNKRVIFCLLIVYVQWTGFAQSPIVQRSQAKAQILPSSSLLFRLRFIFQTKWLHFIGKANLSSHIMLDQSQSTTQDPSFLSIRKYPSHSQH</sequence>
<dbReference type="Proteomes" id="UP000326565">
    <property type="component" value="Unassembled WGS sequence"/>
</dbReference>
<protein>
    <submittedName>
        <fullName evidence="2">Uncharacterized protein</fullName>
    </submittedName>
</protein>
<evidence type="ECO:0000313" key="3">
    <source>
        <dbReference type="Proteomes" id="UP000326565"/>
    </source>
</evidence>
<dbReference type="AlphaFoldDB" id="A0A5N5XAV4"/>
<accession>A0A5N5XAV4</accession>
<reference evidence="2 3" key="1">
    <citation type="submission" date="2019-04" db="EMBL/GenBank/DDBJ databases">
        <title>Friends and foes A comparative genomics study of 23 Aspergillus species from section Flavi.</title>
        <authorList>
            <consortium name="DOE Joint Genome Institute"/>
            <person name="Kjaerbolling I."/>
            <person name="Vesth T."/>
            <person name="Frisvad J.C."/>
            <person name="Nybo J.L."/>
            <person name="Theobald S."/>
            <person name="Kildgaard S."/>
            <person name="Isbrandt T."/>
            <person name="Kuo A."/>
            <person name="Sato A."/>
            <person name="Lyhne E.K."/>
            <person name="Kogle M.E."/>
            <person name="Wiebenga A."/>
            <person name="Kun R.S."/>
            <person name="Lubbers R.J."/>
            <person name="Makela M.R."/>
            <person name="Barry K."/>
            <person name="Chovatia M."/>
            <person name="Clum A."/>
            <person name="Daum C."/>
            <person name="Haridas S."/>
            <person name="He G."/>
            <person name="LaButti K."/>
            <person name="Lipzen A."/>
            <person name="Mondo S."/>
            <person name="Riley R."/>
            <person name="Salamov A."/>
            <person name="Simmons B.A."/>
            <person name="Magnuson J.K."/>
            <person name="Henrissat B."/>
            <person name="Mortensen U.H."/>
            <person name="Larsen T.O."/>
            <person name="Devries R.P."/>
            <person name="Grigoriev I.V."/>
            <person name="Machida M."/>
            <person name="Baker S.E."/>
            <person name="Andersen M.R."/>
        </authorList>
    </citation>
    <scope>NUCLEOTIDE SEQUENCE [LARGE SCALE GENOMIC DNA]</scope>
    <source>
        <strain evidence="2 3">CBS 151.66</strain>
    </source>
</reference>
<gene>
    <name evidence="2" type="ORF">BDV29DRAFT_167823</name>
</gene>
<name>A0A5N5XAV4_9EURO</name>
<keyword evidence="3" id="KW-1185">Reference proteome</keyword>